<reference evidence="2" key="1">
    <citation type="journal article" date="2013" name="Nat. Commun.">
        <title>Whole-genome sequencing of Oryza brachyantha reveals mechanisms underlying Oryza genome evolution.</title>
        <authorList>
            <person name="Chen J."/>
            <person name="Huang Q."/>
            <person name="Gao D."/>
            <person name="Wang J."/>
            <person name="Lang Y."/>
            <person name="Liu T."/>
            <person name="Li B."/>
            <person name="Bai Z."/>
            <person name="Luis Goicoechea J."/>
            <person name="Liang C."/>
            <person name="Chen C."/>
            <person name="Zhang W."/>
            <person name="Sun S."/>
            <person name="Liao Y."/>
            <person name="Zhang X."/>
            <person name="Yang L."/>
            <person name="Song C."/>
            <person name="Wang M."/>
            <person name="Shi J."/>
            <person name="Liu G."/>
            <person name="Liu J."/>
            <person name="Zhou H."/>
            <person name="Zhou W."/>
            <person name="Yu Q."/>
            <person name="An N."/>
            <person name="Chen Y."/>
            <person name="Cai Q."/>
            <person name="Wang B."/>
            <person name="Liu B."/>
            <person name="Min J."/>
            <person name="Huang Y."/>
            <person name="Wu H."/>
            <person name="Li Z."/>
            <person name="Zhang Y."/>
            <person name="Yin Y."/>
            <person name="Song W."/>
            <person name="Jiang J."/>
            <person name="Jackson S.A."/>
            <person name="Wing R.A."/>
            <person name="Wang J."/>
            <person name="Chen M."/>
        </authorList>
    </citation>
    <scope>NUCLEOTIDE SEQUENCE [LARGE SCALE GENOMIC DNA]</scope>
    <source>
        <strain evidence="2">cv. IRGC 101232</strain>
    </source>
</reference>
<proteinExistence type="predicted"/>
<keyword evidence="3" id="KW-1185">Reference proteome</keyword>
<name>J3NEF7_ORYBR</name>
<dbReference type="Proteomes" id="UP000006038">
    <property type="component" value="Chromosome 12"/>
</dbReference>
<keyword evidence="1" id="KW-1133">Transmembrane helix</keyword>
<organism evidence="2">
    <name type="scientific">Oryza brachyantha</name>
    <name type="common">malo sina</name>
    <dbReference type="NCBI Taxonomy" id="4533"/>
    <lineage>
        <taxon>Eukaryota</taxon>
        <taxon>Viridiplantae</taxon>
        <taxon>Streptophyta</taxon>
        <taxon>Embryophyta</taxon>
        <taxon>Tracheophyta</taxon>
        <taxon>Spermatophyta</taxon>
        <taxon>Magnoliopsida</taxon>
        <taxon>Liliopsida</taxon>
        <taxon>Poales</taxon>
        <taxon>Poaceae</taxon>
        <taxon>BOP clade</taxon>
        <taxon>Oryzoideae</taxon>
        <taxon>Oryzeae</taxon>
        <taxon>Oryzinae</taxon>
        <taxon>Oryza</taxon>
    </lineage>
</organism>
<feature type="transmembrane region" description="Helical" evidence="1">
    <location>
        <begin position="27"/>
        <end position="47"/>
    </location>
</feature>
<sequence length="50" mass="5911">MEFVAEKCPCFLLVCLVSYLFDDPIRIYIYIFVFFVFSFESSWLGALEQA</sequence>
<evidence type="ECO:0000256" key="1">
    <source>
        <dbReference type="SAM" id="Phobius"/>
    </source>
</evidence>
<protein>
    <submittedName>
        <fullName evidence="2">Uncharacterized protein</fullName>
    </submittedName>
</protein>
<dbReference type="AlphaFoldDB" id="J3NEF7"/>
<evidence type="ECO:0000313" key="3">
    <source>
        <dbReference type="Proteomes" id="UP000006038"/>
    </source>
</evidence>
<reference evidence="2" key="2">
    <citation type="submission" date="2013-04" db="UniProtKB">
        <authorList>
            <consortium name="EnsemblPlants"/>
        </authorList>
    </citation>
    <scope>IDENTIFICATION</scope>
</reference>
<keyword evidence="1" id="KW-0812">Transmembrane</keyword>
<dbReference type="HOGENOM" id="CLU_3127498_0_0_1"/>
<dbReference type="Gramene" id="OB12G23650.1">
    <property type="protein sequence ID" value="OB12G23650.1"/>
    <property type="gene ID" value="OB12G23650"/>
</dbReference>
<evidence type="ECO:0000313" key="2">
    <source>
        <dbReference type="EnsemblPlants" id="OB12G23650.1"/>
    </source>
</evidence>
<accession>J3NEF7</accession>
<keyword evidence="1" id="KW-0472">Membrane</keyword>
<dbReference type="EnsemblPlants" id="OB12G23650.1">
    <property type="protein sequence ID" value="OB12G23650.1"/>
    <property type="gene ID" value="OB12G23650"/>
</dbReference>